<dbReference type="EMBL" id="LR134523">
    <property type="protein sequence ID" value="VEJ34648.1"/>
    <property type="molecule type" value="Genomic_DNA"/>
</dbReference>
<dbReference type="Proteomes" id="UP000269544">
    <property type="component" value="Chromosome"/>
</dbReference>
<dbReference type="GO" id="GO:0012505">
    <property type="term" value="C:endomembrane system"/>
    <property type="evidence" value="ECO:0007669"/>
    <property type="project" value="UniProtKB-SubCell"/>
</dbReference>
<accession>A0A3S4Z313</accession>
<evidence type="ECO:0000256" key="3">
    <source>
        <dbReference type="ARBA" id="ARBA00022989"/>
    </source>
</evidence>
<dbReference type="KEGG" id="piv:NCTC13079_00252"/>
<sequence length="144" mass="16166">MNWSGLLQRKMPGASRVVSDPDRLKKLAKDGFSIVKGKKKFSEVQNEITTLITMVTDSVRGSYKGLGKKNLLMIVAGLIYLVNPLDIVPDFIFGIGFADDLSVLVYIISKLSEEMAKYRFWKKGEVETEEAPDLEGYTVIEDEK</sequence>
<protein>
    <submittedName>
        <fullName evidence="6">Uncharacterized conserved protein</fullName>
    </submittedName>
</protein>
<evidence type="ECO:0000313" key="7">
    <source>
        <dbReference type="Proteomes" id="UP000269544"/>
    </source>
</evidence>
<evidence type="ECO:0000259" key="5">
    <source>
        <dbReference type="Pfam" id="PF06803"/>
    </source>
</evidence>
<dbReference type="RefSeq" id="WP_232006489.1">
    <property type="nucleotide sequence ID" value="NZ_LR134523.1"/>
</dbReference>
<dbReference type="AlphaFoldDB" id="A0A3S4Z313"/>
<evidence type="ECO:0000256" key="1">
    <source>
        <dbReference type="ARBA" id="ARBA00004127"/>
    </source>
</evidence>
<comment type="subcellular location">
    <subcellularLocation>
        <location evidence="1">Endomembrane system</location>
        <topology evidence="1">Multi-pass membrane protein</topology>
    </subcellularLocation>
</comment>
<dbReference type="InterPro" id="IPR010652">
    <property type="entry name" value="DUF1232"/>
</dbReference>
<organism evidence="6 7">
    <name type="scientific">Aedoeadaptatus ivorii</name>
    <dbReference type="NCBI Taxonomy" id="54006"/>
    <lineage>
        <taxon>Bacteria</taxon>
        <taxon>Bacillati</taxon>
        <taxon>Bacillota</taxon>
        <taxon>Tissierellia</taxon>
        <taxon>Tissierellales</taxon>
        <taxon>Peptoniphilaceae</taxon>
        <taxon>Aedoeadaptatus</taxon>
    </lineage>
</organism>
<dbReference type="Pfam" id="PF06803">
    <property type="entry name" value="DUF1232"/>
    <property type="match status" value="1"/>
</dbReference>
<keyword evidence="3" id="KW-1133">Transmembrane helix</keyword>
<feature type="domain" description="DUF1232" evidence="5">
    <location>
        <begin position="71"/>
        <end position="105"/>
    </location>
</feature>
<gene>
    <name evidence="6" type="ORF">NCTC13079_00252</name>
</gene>
<evidence type="ECO:0000256" key="2">
    <source>
        <dbReference type="ARBA" id="ARBA00022692"/>
    </source>
</evidence>
<keyword evidence="4" id="KW-0472">Membrane</keyword>
<keyword evidence="2" id="KW-0812">Transmembrane</keyword>
<reference evidence="6 7" key="1">
    <citation type="submission" date="2018-12" db="EMBL/GenBank/DDBJ databases">
        <authorList>
            <consortium name="Pathogen Informatics"/>
        </authorList>
    </citation>
    <scope>NUCLEOTIDE SEQUENCE [LARGE SCALE GENOMIC DNA]</scope>
    <source>
        <strain evidence="6 7">NCTC13079</strain>
    </source>
</reference>
<keyword evidence="7" id="KW-1185">Reference proteome</keyword>
<evidence type="ECO:0000313" key="6">
    <source>
        <dbReference type="EMBL" id="VEJ34648.1"/>
    </source>
</evidence>
<name>A0A3S4Z313_9FIRM</name>
<evidence type="ECO:0000256" key="4">
    <source>
        <dbReference type="ARBA" id="ARBA00023136"/>
    </source>
</evidence>
<proteinExistence type="predicted"/>